<dbReference type="EMBL" id="CR954246">
    <property type="protein sequence ID" value="CAI86781.1"/>
    <property type="molecule type" value="Genomic_DNA"/>
</dbReference>
<reference evidence="2 3" key="1">
    <citation type="journal article" date="2005" name="Genome Res.">
        <title>Coping with cold: the genome of the versatile marine Antarctica bacterium Pseudoalteromonas haloplanktis TAC125.</title>
        <authorList>
            <person name="Medigue C."/>
            <person name="Krin E."/>
            <person name="Pascal G."/>
            <person name="Barbe V."/>
            <person name="Bernsel A."/>
            <person name="Bertin P."/>
            <person name="Cheung F."/>
            <person name="Cruveiller S."/>
            <person name="Damico S."/>
            <person name="Duilio A."/>
            <person name="Fang G."/>
            <person name="Feller G."/>
            <person name="Mangenot S."/>
            <person name="Marino G."/>
            <person name="Nilsson J."/>
            <person name="Parilli E."/>
            <person name="Rocha E."/>
            <person name="Rouy Z."/>
            <person name="Sekowska A."/>
            <person name="Tutino M.L."/>
            <person name="Vallenet D."/>
            <person name="von Heijne G."/>
            <person name="Danchin A."/>
        </authorList>
    </citation>
    <scope>NUCLEOTIDE SEQUENCE [LARGE SCALE GENOMIC DNA]</scope>
    <source>
        <strain evidence="3">TAC 125</strain>
    </source>
</reference>
<dbReference type="Proteomes" id="UP000006843">
    <property type="component" value="Chromosome I"/>
</dbReference>
<feature type="coiled-coil region" evidence="1">
    <location>
        <begin position="81"/>
        <end position="108"/>
    </location>
</feature>
<dbReference type="eggNOG" id="ENOG5032Y7V">
    <property type="taxonomic scope" value="Bacteria"/>
</dbReference>
<dbReference type="BioCyc" id="PHAL326442:PSHA_RS08380-MONOMER"/>
<dbReference type="PATRIC" id="fig|326442.8.peg.1654"/>
<sequence length="144" mass="15964">MDKMSVNITSKPLETYPKKQILKVVADDVSEKETVQKGVAQGVQVDISEEGAEKSLEDKNQAAFRKLLGNEDVDQASQSEGDLLDELIAEIQEKLEKLLQETALLRSKNDEESQAKVKVLEGEVTGLNIQLIELLKQKLESGKN</sequence>
<evidence type="ECO:0000256" key="1">
    <source>
        <dbReference type="SAM" id="Coils"/>
    </source>
</evidence>
<protein>
    <submittedName>
        <fullName evidence="2">Uncharacterized protein</fullName>
    </submittedName>
</protein>
<name>Q3IH24_PSET1</name>
<organism evidence="2 3">
    <name type="scientific">Pseudoalteromonas translucida (strain TAC 125)</name>
    <dbReference type="NCBI Taxonomy" id="326442"/>
    <lineage>
        <taxon>Bacteria</taxon>
        <taxon>Pseudomonadati</taxon>
        <taxon>Pseudomonadota</taxon>
        <taxon>Gammaproteobacteria</taxon>
        <taxon>Alteromonadales</taxon>
        <taxon>Pseudoalteromonadaceae</taxon>
        <taxon>Pseudoalteromonas</taxon>
    </lineage>
</organism>
<evidence type="ECO:0000313" key="2">
    <source>
        <dbReference type="EMBL" id="CAI86781.1"/>
    </source>
</evidence>
<dbReference type="KEGG" id="pha:PSHAa1708"/>
<gene>
    <name evidence="2" type="ordered locus">PSHAa1708</name>
</gene>
<proteinExistence type="predicted"/>
<accession>Q3IH24</accession>
<dbReference type="HOGENOM" id="CLU_1794815_0_0_6"/>
<dbReference type="AlphaFoldDB" id="Q3IH24"/>
<keyword evidence="3" id="KW-1185">Reference proteome</keyword>
<evidence type="ECO:0000313" key="3">
    <source>
        <dbReference type="Proteomes" id="UP000006843"/>
    </source>
</evidence>
<keyword evidence="1" id="KW-0175">Coiled coil</keyword>